<keyword evidence="3" id="KW-1185">Reference proteome</keyword>
<feature type="region of interest" description="Disordered" evidence="1">
    <location>
        <begin position="97"/>
        <end position="156"/>
    </location>
</feature>
<name>A0A0C9YGB7_9AGAM</name>
<dbReference type="OrthoDB" id="3236053at2759"/>
<gene>
    <name evidence="2" type="ORF">PISMIDRAFT_114703</name>
</gene>
<evidence type="ECO:0000313" key="3">
    <source>
        <dbReference type="Proteomes" id="UP000054018"/>
    </source>
</evidence>
<evidence type="ECO:0000256" key="1">
    <source>
        <dbReference type="SAM" id="MobiDB-lite"/>
    </source>
</evidence>
<dbReference type="AlphaFoldDB" id="A0A0C9YGB7"/>
<evidence type="ECO:0000313" key="2">
    <source>
        <dbReference type="EMBL" id="KIK15691.1"/>
    </source>
</evidence>
<reference evidence="2 3" key="1">
    <citation type="submission" date="2014-04" db="EMBL/GenBank/DDBJ databases">
        <authorList>
            <consortium name="DOE Joint Genome Institute"/>
            <person name="Kuo A."/>
            <person name="Kohler A."/>
            <person name="Costa M.D."/>
            <person name="Nagy L.G."/>
            <person name="Floudas D."/>
            <person name="Copeland A."/>
            <person name="Barry K.W."/>
            <person name="Cichocki N."/>
            <person name="Veneault-Fourrey C."/>
            <person name="LaButti K."/>
            <person name="Lindquist E.A."/>
            <person name="Lipzen A."/>
            <person name="Lundell T."/>
            <person name="Morin E."/>
            <person name="Murat C."/>
            <person name="Sun H."/>
            <person name="Tunlid A."/>
            <person name="Henrissat B."/>
            <person name="Grigoriev I.V."/>
            <person name="Hibbett D.S."/>
            <person name="Martin F."/>
            <person name="Nordberg H.P."/>
            <person name="Cantor M.N."/>
            <person name="Hua S.X."/>
        </authorList>
    </citation>
    <scope>NUCLEOTIDE SEQUENCE [LARGE SCALE GENOMIC DNA]</scope>
    <source>
        <strain evidence="2 3">441</strain>
    </source>
</reference>
<accession>A0A0C9YGB7</accession>
<sequence length="156" mass="17061">MDDTNSESSTPTIPPTVASILGVKGALRFRRHGASQKAHVVLRRVDVSEDSNIADGKPSVAYFSLFAQKRIEVKPGKEILLAVASEDGTFTDQAVIFEGDLSTSSDSNSEEEKEVEQQIMQDEAPPDSPSTHHVPPKMRRTWTKQLQQVSSPTIGE</sequence>
<dbReference type="STRING" id="765257.A0A0C9YGB7"/>
<dbReference type="EMBL" id="KN833880">
    <property type="protein sequence ID" value="KIK15691.1"/>
    <property type="molecule type" value="Genomic_DNA"/>
</dbReference>
<dbReference type="Proteomes" id="UP000054018">
    <property type="component" value="Unassembled WGS sequence"/>
</dbReference>
<dbReference type="HOGENOM" id="CLU_1687369_0_0_1"/>
<organism evidence="2 3">
    <name type="scientific">Pisolithus microcarpus 441</name>
    <dbReference type="NCBI Taxonomy" id="765257"/>
    <lineage>
        <taxon>Eukaryota</taxon>
        <taxon>Fungi</taxon>
        <taxon>Dikarya</taxon>
        <taxon>Basidiomycota</taxon>
        <taxon>Agaricomycotina</taxon>
        <taxon>Agaricomycetes</taxon>
        <taxon>Agaricomycetidae</taxon>
        <taxon>Boletales</taxon>
        <taxon>Sclerodermatineae</taxon>
        <taxon>Pisolithaceae</taxon>
        <taxon>Pisolithus</taxon>
    </lineage>
</organism>
<protein>
    <submittedName>
        <fullName evidence="2">Uncharacterized protein</fullName>
    </submittedName>
</protein>
<proteinExistence type="predicted"/>
<reference evidence="3" key="2">
    <citation type="submission" date="2015-01" db="EMBL/GenBank/DDBJ databases">
        <title>Evolutionary Origins and Diversification of the Mycorrhizal Mutualists.</title>
        <authorList>
            <consortium name="DOE Joint Genome Institute"/>
            <consortium name="Mycorrhizal Genomics Consortium"/>
            <person name="Kohler A."/>
            <person name="Kuo A."/>
            <person name="Nagy L.G."/>
            <person name="Floudas D."/>
            <person name="Copeland A."/>
            <person name="Barry K.W."/>
            <person name="Cichocki N."/>
            <person name="Veneault-Fourrey C."/>
            <person name="LaButti K."/>
            <person name="Lindquist E.A."/>
            <person name="Lipzen A."/>
            <person name="Lundell T."/>
            <person name="Morin E."/>
            <person name="Murat C."/>
            <person name="Riley R."/>
            <person name="Ohm R."/>
            <person name="Sun H."/>
            <person name="Tunlid A."/>
            <person name="Henrissat B."/>
            <person name="Grigoriev I.V."/>
            <person name="Hibbett D.S."/>
            <person name="Martin F."/>
        </authorList>
    </citation>
    <scope>NUCLEOTIDE SEQUENCE [LARGE SCALE GENOMIC DNA]</scope>
    <source>
        <strain evidence="3">441</strain>
    </source>
</reference>
<feature type="compositionally biased region" description="Polar residues" evidence="1">
    <location>
        <begin position="143"/>
        <end position="156"/>
    </location>
</feature>